<keyword evidence="1" id="KW-0812">Transmembrane</keyword>
<reference evidence="2 3" key="1">
    <citation type="submission" date="2023-04" db="EMBL/GenBank/DDBJ databases">
        <title>Genome Encyclopedia of Bacteria and Archaea VI: Functional Genomics of Type Strains.</title>
        <authorList>
            <person name="Whitman W."/>
        </authorList>
    </citation>
    <scope>NUCLEOTIDE SEQUENCE [LARGE SCALE GENOMIC DNA]</scope>
    <source>
        <strain evidence="2 3">SG_E_30_P1</strain>
    </source>
</reference>
<evidence type="ECO:0008006" key="4">
    <source>
        <dbReference type="Google" id="ProtNLM"/>
    </source>
</evidence>
<dbReference type="Proteomes" id="UP001160142">
    <property type="component" value="Unassembled WGS sequence"/>
</dbReference>
<protein>
    <recommendedName>
        <fullName evidence="4">DUF218 domain-containing protein</fullName>
    </recommendedName>
</protein>
<evidence type="ECO:0000313" key="2">
    <source>
        <dbReference type="EMBL" id="MDH6181867.1"/>
    </source>
</evidence>
<evidence type="ECO:0000313" key="3">
    <source>
        <dbReference type="Proteomes" id="UP001160142"/>
    </source>
</evidence>
<accession>A0ABT6KPD8</accession>
<sequence length="180" mass="20267">MYRGWSMRLVGRVGIALAWVGASFAVVVFAGLPVYVFPKTDKPRTVDAVFLLGPINTWNLRLGERYVEAGLASTLVLSTPTETGRGACTRTYVICFRPDPSTTQGEAQEFARLAEIHSWDSALVVTTTAHITRARMLMSRCFSGELLMVSYWSQYDISEWIHQYLYQTGAFFKAWLHPDC</sequence>
<keyword evidence="1" id="KW-1133">Transmembrane helix</keyword>
<comment type="caution">
    <text evidence="2">The sequence shown here is derived from an EMBL/GenBank/DDBJ whole genome shotgun (WGS) entry which is preliminary data.</text>
</comment>
<name>A0ABT6KPD8_9MICO</name>
<organism evidence="2 3">
    <name type="scientific">Antiquaquibacter oligotrophicus</name>
    <dbReference type="NCBI Taxonomy" id="2880260"/>
    <lineage>
        <taxon>Bacteria</taxon>
        <taxon>Bacillati</taxon>
        <taxon>Actinomycetota</taxon>
        <taxon>Actinomycetes</taxon>
        <taxon>Micrococcales</taxon>
        <taxon>Microbacteriaceae</taxon>
        <taxon>Antiquaquibacter</taxon>
    </lineage>
</organism>
<keyword evidence="1" id="KW-0472">Membrane</keyword>
<proteinExistence type="predicted"/>
<feature type="transmembrane region" description="Helical" evidence="1">
    <location>
        <begin position="12"/>
        <end position="37"/>
    </location>
</feature>
<gene>
    <name evidence="2" type="ORF">M2152_002049</name>
</gene>
<dbReference type="EMBL" id="JARXVQ010000001">
    <property type="protein sequence ID" value="MDH6181867.1"/>
    <property type="molecule type" value="Genomic_DNA"/>
</dbReference>
<keyword evidence="3" id="KW-1185">Reference proteome</keyword>
<evidence type="ECO:0000256" key="1">
    <source>
        <dbReference type="SAM" id="Phobius"/>
    </source>
</evidence>